<keyword evidence="6" id="KW-0282">Flagellum</keyword>
<comment type="caution">
    <text evidence="6">The sequence shown here is derived from an EMBL/GenBank/DDBJ whole genome shotgun (WGS) entry which is preliminary data.</text>
</comment>
<feature type="domain" description="Flagellin N-terminal" evidence="4">
    <location>
        <begin position="6"/>
        <end position="140"/>
    </location>
</feature>
<dbReference type="OrthoDB" id="8004955at2"/>
<comment type="similarity">
    <text evidence="1 3">Belongs to the bacterial flagellin family.</text>
</comment>
<evidence type="ECO:0000313" key="6">
    <source>
        <dbReference type="EMBL" id="OCX23885.1"/>
    </source>
</evidence>
<evidence type="ECO:0000256" key="1">
    <source>
        <dbReference type="ARBA" id="ARBA00005709"/>
    </source>
</evidence>
<keyword evidence="2 3" id="KW-0975">Bacterial flagellum</keyword>
<feature type="domain" description="Flagellin C-terminal" evidence="5">
    <location>
        <begin position="265"/>
        <end position="348"/>
    </location>
</feature>
<evidence type="ECO:0000259" key="4">
    <source>
        <dbReference type="Pfam" id="PF00669"/>
    </source>
</evidence>
<dbReference type="GO" id="GO:0009288">
    <property type="term" value="C:bacterial-type flagellum"/>
    <property type="evidence" value="ECO:0007669"/>
    <property type="project" value="UniProtKB-SubCell"/>
</dbReference>
<dbReference type="PANTHER" id="PTHR42792">
    <property type="entry name" value="FLAGELLIN"/>
    <property type="match status" value="1"/>
</dbReference>
<sequence length="349" mass="36976">MKTTSVSSSAMSNAMRYSQSRMQAELVKRQKEMDTLRVADLGLALGARTSQSVTFARDLERLNSIVDSNKLISSRLSTTQDALGKMGDAAQRLLTAVTTAASGDPGSNVTRDAGKAALQSMTSILNSSINGEYLFAGTNTDVKPINDYGAAGSPAKAAFDAAFVARFGFPATDPAAASITATQINDFITNDVAPQFLGAGWKANWSNATDQQIVSRISLNETTESSISANTDGVKKLAMAATIVNELFSGNLGAEAKKAVAQRVMTITGEAIGANAQTQSQAGIIEQRVSDASDRMKAQIGLFEKHVVDLEGVDQYEAASRVNDLMSHIQNSYALTARISQLSLINFLK</sequence>
<dbReference type="RefSeq" id="WP_024925795.1">
    <property type="nucleotide sequence ID" value="NZ_MDEO01000024.1"/>
</dbReference>
<accession>A0A1C2EA79</accession>
<dbReference type="GO" id="GO:0005576">
    <property type="term" value="C:extracellular region"/>
    <property type="evidence" value="ECO:0007669"/>
    <property type="project" value="UniProtKB-SubCell"/>
</dbReference>
<dbReference type="SUPFAM" id="SSF64518">
    <property type="entry name" value="Phase 1 flagellin"/>
    <property type="match status" value="1"/>
</dbReference>
<dbReference type="Pfam" id="PF00700">
    <property type="entry name" value="Flagellin_C"/>
    <property type="match status" value="1"/>
</dbReference>
<comment type="subcellular location">
    <subcellularLocation>
        <location evidence="3">Secreted</location>
    </subcellularLocation>
    <subcellularLocation>
        <location evidence="3">Bacterial flagellum</location>
    </subcellularLocation>
</comment>
<dbReference type="PANTHER" id="PTHR42792:SF1">
    <property type="entry name" value="FLAGELLAR HOOK-ASSOCIATED PROTEIN 3"/>
    <property type="match status" value="1"/>
</dbReference>
<keyword evidence="6" id="KW-0969">Cilium</keyword>
<protein>
    <recommendedName>
        <fullName evidence="3">Flagellin</fullName>
    </recommendedName>
</protein>
<dbReference type="GO" id="GO:0005198">
    <property type="term" value="F:structural molecule activity"/>
    <property type="evidence" value="ECO:0007669"/>
    <property type="project" value="UniProtKB-UniRule"/>
</dbReference>
<organism evidence="6 7">
    <name type="scientific">Mesorhizobium hungaricum</name>
    <dbReference type="NCBI Taxonomy" id="1566387"/>
    <lineage>
        <taxon>Bacteria</taxon>
        <taxon>Pseudomonadati</taxon>
        <taxon>Pseudomonadota</taxon>
        <taxon>Alphaproteobacteria</taxon>
        <taxon>Hyphomicrobiales</taxon>
        <taxon>Phyllobacteriaceae</taxon>
        <taxon>Mesorhizobium</taxon>
    </lineage>
</organism>
<evidence type="ECO:0000259" key="5">
    <source>
        <dbReference type="Pfam" id="PF00700"/>
    </source>
</evidence>
<reference evidence="6 7" key="1">
    <citation type="submission" date="2016-08" db="EMBL/GenBank/DDBJ databases">
        <title>Whole genome sequence of Mesorhizobium sp. strain UASWS1009 isolated from industrial sewage.</title>
        <authorList>
            <person name="Crovadore J."/>
            <person name="Calmin G."/>
            <person name="Chablais R."/>
            <person name="Cochard B."/>
            <person name="Lefort F."/>
        </authorList>
    </citation>
    <scope>NUCLEOTIDE SEQUENCE [LARGE SCALE GENOMIC DNA]</scope>
    <source>
        <strain evidence="6 7">UASWS1009</strain>
    </source>
</reference>
<gene>
    <name evidence="6" type="ORF">QV13_03255</name>
</gene>
<keyword evidence="7" id="KW-1185">Reference proteome</keyword>
<name>A0A1C2EA79_9HYPH</name>
<evidence type="ECO:0000256" key="2">
    <source>
        <dbReference type="ARBA" id="ARBA00023143"/>
    </source>
</evidence>
<evidence type="ECO:0000313" key="7">
    <source>
        <dbReference type="Proteomes" id="UP000094412"/>
    </source>
</evidence>
<dbReference type="InterPro" id="IPR046358">
    <property type="entry name" value="Flagellin_C"/>
</dbReference>
<dbReference type="Gene3D" id="1.20.1330.10">
    <property type="entry name" value="f41 fragment of flagellin, N-terminal domain"/>
    <property type="match status" value="1"/>
</dbReference>
<dbReference type="InterPro" id="IPR001492">
    <property type="entry name" value="Flagellin"/>
</dbReference>
<keyword evidence="6" id="KW-0966">Cell projection</keyword>
<dbReference type="Pfam" id="PF00669">
    <property type="entry name" value="Flagellin_N"/>
    <property type="match status" value="1"/>
</dbReference>
<dbReference type="EMBL" id="MDEO01000024">
    <property type="protein sequence ID" value="OCX23885.1"/>
    <property type="molecule type" value="Genomic_DNA"/>
</dbReference>
<dbReference type="NCBIfam" id="NF004669">
    <property type="entry name" value="PRK06008.1"/>
    <property type="match status" value="1"/>
</dbReference>
<comment type="function">
    <text evidence="3">Flagellin is the subunit protein which polymerizes to form the filaments of bacterial flagella.</text>
</comment>
<dbReference type="AlphaFoldDB" id="A0A1C2EA79"/>
<dbReference type="InterPro" id="IPR001029">
    <property type="entry name" value="Flagellin_N"/>
</dbReference>
<keyword evidence="3" id="KW-0964">Secreted</keyword>
<dbReference type="Proteomes" id="UP000094412">
    <property type="component" value="Unassembled WGS sequence"/>
</dbReference>
<proteinExistence type="inferred from homology"/>
<evidence type="ECO:0000256" key="3">
    <source>
        <dbReference type="RuleBase" id="RU362073"/>
    </source>
</evidence>
<dbReference type="STRING" id="1566387.QV13_03255"/>